<feature type="repeat" description="RCC1" evidence="5">
    <location>
        <begin position="625"/>
        <end position="675"/>
    </location>
</feature>
<dbReference type="Pfam" id="PF00415">
    <property type="entry name" value="RCC1"/>
    <property type="match status" value="5"/>
</dbReference>
<dbReference type="Gene3D" id="2.130.10.30">
    <property type="entry name" value="Regulator of chromosome condensation 1/beta-lactamase-inhibitor protein II"/>
    <property type="match status" value="2"/>
</dbReference>
<dbReference type="PROSITE" id="PS00626">
    <property type="entry name" value="RCC1_2"/>
    <property type="match status" value="3"/>
</dbReference>
<dbReference type="InterPro" id="IPR000408">
    <property type="entry name" value="Reg_chr_condens"/>
</dbReference>
<dbReference type="SUPFAM" id="SSF50985">
    <property type="entry name" value="RCC1/BLIP-II"/>
    <property type="match status" value="4"/>
</dbReference>
<feature type="region of interest" description="Disordered" evidence="6">
    <location>
        <begin position="1277"/>
        <end position="1298"/>
    </location>
</feature>
<dbReference type="SUPFAM" id="SSF56204">
    <property type="entry name" value="Hect, E3 ligase catalytic domain"/>
    <property type="match status" value="1"/>
</dbReference>
<dbReference type="InterPro" id="IPR036322">
    <property type="entry name" value="WD40_repeat_dom_sf"/>
</dbReference>
<feature type="domain" description="B30.2/SPRY" evidence="7">
    <location>
        <begin position="1850"/>
        <end position="2035"/>
    </location>
</feature>
<feature type="compositionally biased region" description="Polar residues" evidence="6">
    <location>
        <begin position="1277"/>
        <end position="1287"/>
    </location>
</feature>
<dbReference type="PANTHER" id="PTHR22872:SF6">
    <property type="entry name" value="E3 UBIQUITIN-PROTEIN LIGASE HERC1-RELATED"/>
    <property type="match status" value="1"/>
</dbReference>
<dbReference type="SUPFAM" id="SSF49899">
    <property type="entry name" value="Concanavalin A-like lectins/glucanases"/>
    <property type="match status" value="1"/>
</dbReference>
<evidence type="ECO:0000259" key="8">
    <source>
        <dbReference type="PROSITE" id="PS50237"/>
    </source>
</evidence>
<evidence type="ECO:0008006" key="11">
    <source>
        <dbReference type="Google" id="ProtNLM"/>
    </source>
</evidence>
<keyword evidence="10" id="KW-1185">Reference proteome</keyword>
<feature type="repeat" description="RCC1" evidence="5">
    <location>
        <begin position="364"/>
        <end position="413"/>
    </location>
</feature>
<feature type="compositionally biased region" description="Basic and acidic residues" evidence="6">
    <location>
        <begin position="2326"/>
        <end position="2349"/>
    </location>
</feature>
<dbReference type="Proteomes" id="UP001642483">
    <property type="component" value="Unassembled WGS sequence"/>
</dbReference>
<dbReference type="PROSITE" id="PS50082">
    <property type="entry name" value="WD_REPEATS_2"/>
    <property type="match status" value="2"/>
</dbReference>
<dbReference type="InterPro" id="IPR013320">
    <property type="entry name" value="ConA-like_dom_sf"/>
</dbReference>
<dbReference type="Pfam" id="PF00632">
    <property type="entry name" value="HECT"/>
    <property type="match status" value="1"/>
</dbReference>
<keyword evidence="4" id="KW-0853">WD repeat</keyword>
<feature type="region of interest" description="Disordered" evidence="6">
    <location>
        <begin position="1362"/>
        <end position="1427"/>
    </location>
</feature>
<reference evidence="9 10" key="1">
    <citation type="submission" date="2024-02" db="EMBL/GenBank/DDBJ databases">
        <authorList>
            <person name="Daric V."/>
            <person name="Darras S."/>
        </authorList>
    </citation>
    <scope>NUCLEOTIDE SEQUENCE [LARGE SCALE GENOMIC DNA]</scope>
</reference>
<dbReference type="SMART" id="SM00119">
    <property type="entry name" value="HECTc"/>
    <property type="match status" value="1"/>
</dbReference>
<feature type="repeat" description="RCC1" evidence="5">
    <location>
        <begin position="522"/>
        <end position="571"/>
    </location>
</feature>
<keyword evidence="2 3" id="KW-0833">Ubl conjugation pathway</keyword>
<feature type="repeat" description="RCC1" evidence="5">
    <location>
        <begin position="3655"/>
        <end position="3706"/>
    </location>
</feature>
<gene>
    <name evidence="9" type="ORF">CVLEPA_LOCUS10117</name>
</gene>
<feature type="domain" description="HECT" evidence="8">
    <location>
        <begin position="4050"/>
        <end position="4397"/>
    </location>
</feature>
<organism evidence="9 10">
    <name type="scientific">Clavelina lepadiformis</name>
    <name type="common">Light-bulb sea squirt</name>
    <name type="synonym">Ascidia lepadiformis</name>
    <dbReference type="NCBI Taxonomy" id="159417"/>
    <lineage>
        <taxon>Eukaryota</taxon>
        <taxon>Metazoa</taxon>
        <taxon>Chordata</taxon>
        <taxon>Tunicata</taxon>
        <taxon>Ascidiacea</taxon>
        <taxon>Aplousobranchia</taxon>
        <taxon>Clavelinidae</taxon>
        <taxon>Clavelina</taxon>
    </lineage>
</organism>
<dbReference type="PROSITE" id="PS50188">
    <property type="entry name" value="B302_SPRY"/>
    <property type="match status" value="1"/>
</dbReference>
<feature type="repeat" description="RCC1" evidence="5">
    <location>
        <begin position="3864"/>
        <end position="3915"/>
    </location>
</feature>
<dbReference type="Gene3D" id="3.30.2160.10">
    <property type="entry name" value="Hect, E3 ligase catalytic domain"/>
    <property type="match status" value="1"/>
</dbReference>
<dbReference type="PROSITE" id="PS50237">
    <property type="entry name" value="HECT"/>
    <property type="match status" value="1"/>
</dbReference>
<feature type="region of interest" description="Disordered" evidence="6">
    <location>
        <begin position="2472"/>
        <end position="2496"/>
    </location>
</feature>
<dbReference type="SUPFAM" id="SSF50978">
    <property type="entry name" value="WD40 repeat-like"/>
    <property type="match status" value="1"/>
</dbReference>
<dbReference type="InterPro" id="IPR051625">
    <property type="entry name" value="Signaling_Regulatory_Domain"/>
</dbReference>
<feature type="repeat" description="RCC1" evidence="5">
    <location>
        <begin position="3707"/>
        <end position="3758"/>
    </location>
</feature>
<comment type="caution">
    <text evidence="9">The sequence shown here is derived from an EMBL/GenBank/DDBJ whole genome shotgun (WGS) entry which is preliminary data.</text>
</comment>
<feature type="compositionally biased region" description="Low complexity" evidence="6">
    <location>
        <begin position="1288"/>
        <end position="1298"/>
    </location>
</feature>
<evidence type="ECO:0000256" key="3">
    <source>
        <dbReference type="PROSITE-ProRule" id="PRU00104"/>
    </source>
</evidence>
<feature type="compositionally biased region" description="Basic and acidic residues" evidence="6">
    <location>
        <begin position="2482"/>
        <end position="2494"/>
    </location>
</feature>
<protein>
    <recommendedName>
        <fullName evidence="11">E3 ubiquitin-protein ligase HERC1</fullName>
    </recommendedName>
</protein>
<dbReference type="InterPro" id="IPR001680">
    <property type="entry name" value="WD40_rpt"/>
</dbReference>
<feature type="active site" description="Glycyl thioester intermediate" evidence="3">
    <location>
        <position position="4360"/>
    </location>
</feature>
<feature type="compositionally biased region" description="Low complexity" evidence="6">
    <location>
        <begin position="2607"/>
        <end position="2634"/>
    </location>
</feature>
<dbReference type="PROSITE" id="PS50012">
    <property type="entry name" value="RCC1_3"/>
    <property type="match status" value="13"/>
</dbReference>
<feature type="region of interest" description="Disordered" evidence="6">
    <location>
        <begin position="2599"/>
        <end position="2652"/>
    </location>
</feature>
<dbReference type="InterPro" id="IPR015943">
    <property type="entry name" value="WD40/YVTN_repeat-like_dom_sf"/>
</dbReference>
<feature type="repeat" description="WD" evidence="4">
    <location>
        <begin position="2967"/>
        <end position="3001"/>
    </location>
</feature>
<dbReference type="Pfam" id="PF25390">
    <property type="entry name" value="WD40_RLD"/>
    <property type="match status" value="1"/>
</dbReference>
<evidence type="ECO:0000313" key="10">
    <source>
        <dbReference type="Proteomes" id="UP001642483"/>
    </source>
</evidence>
<dbReference type="InterPro" id="IPR035983">
    <property type="entry name" value="Hect_E3_ubiquitin_ligase"/>
</dbReference>
<dbReference type="InterPro" id="IPR001870">
    <property type="entry name" value="B30.2/SPRY"/>
</dbReference>
<sequence length="4410" mass="486627">MDKLTPKLQWLDYLNHVWLKEGIASKIHDRTEVKKHYDTLTQNKEVSFAVNSVLLDREPHLSYFEREFSSLNEQRHYINALLANQLALGQVVCEESLYGHHLRKQLVVLQRMFYACATKFHNISEIKTNQFPATGETVVKGQVEDQVIHCIRSEPNKITGSEALIEMGVRTGLRLLFTLIRHSWTQPSLAYSICTDVLQTAFDVVNHLPPLSLADDSKIPAMGLDCLQQVNDFLRSIIAPQSGANATARQISCELLLLLAVHRGSLGHLLDWIAMALSSSSSSADDGAEGRLISQQLLQKVLSETSKSMNAESSIPLPFNLENKNNVSINSAATMLLAQLVSLANEYAKTCTDDGVESVDNTHSDVFAWGSNSSHQLAESGSEKVLAPKKLASFCNAQALEAGQYCTFAVALDGTVRSCGKGSYGRLGLGDSNNQSSLKQLTFNPEHTIRKISSSKGSDGHTLALTTDGSLFSWGDGDYGKLGHGSSLTQKVPKLITGPLAKRVVVSISAGYRHSACVTQDGQLFTWGEGDYGRLGLGDNTSRNQPVLVKEISSAASVVCGSSHTLVLSQDQTTIWSFGAGDNGKLGHGDTSRVYRPKVIEGLGDLLFQKLCAGSQYSLALTTTGSVYSWGCGACLGCGSPDTVVMKPTLIEELTFTRVVDVACGDGHCLAITHINDVFAWGNNAMGQCGLGHTTSPVSVPTRVTSLSNMNIHQISAGTSHSLAWTALPLDRHVISWQRAYCIDLNKGTFSKLNEFLKKYCLSFVGEPPRPFTTNSDHHDFVLMCLQMICTHLKLAVKGNLSNFVLGEESKVLRSLLFRLIDHDAPDKIKDVVRECVSIGASLLLPCMQERVSLLLSFLPRKLDKWKRLSVGQRMQLDVVLSSLQDSVHVSSMLNFRGKHGAGESEGQTSLASELLLVLLENVHFHSVQKLEELKCKLDKDVSNECQSKSVSTSLDDEQMEKVFNLISSMFLHLFSHCYQSSHVLPFATVLIQTSVRQLLAQACVELKLACSLARNLCEKDALSLLNDVLNLSSAGHLLSLATNSLLLCRLSEVLPLLQTFIDILPILDEFNRSVSDAAEVHDSSELAWPVDRDQPSVAPGPVEWTWLGDIERSCALLIGRILNSVAHGNVNQKEEERDNIATLSMPILGSGLQGESNFIVEKLDALLNCVETGNVGTVKDKFNEDIKLLINLALGEDFPDSQHLWNNMIDFARNREWSGLDNAHDDHLLEGASRFLLAALIKHTNVDPHGLNLQPLYTTVFKARLHLLARRPQYDSDQNATVDNQPSTSQAATTASTDKSIDKKYQFFFQRSQARKQLNLSEQKANETTYNKDWYTTSCLRIIERAAFLLIGVKPTHNTDNLHEESSSESLECLHHERSSHPTNSTSEDNALNATSRGSISDGLLSQFTNGRETPSVSRSQQSALERSIDLNDSQPHGKTCMFILEFCCPDINGPAASSNPEERPENYKTSVSCRTLAKLMDTQQKRAQERIFALREISRLLQSESGFHEISNGLLPSVYFQLMVGCFGLVTIQPLVKEHMTVSVLNPDDGIMTAAPSERNEVRKWMNAVRDILYHKMSLLSFMPHSNWKELRILVTCLFALGTFRYHANDLSHISNDALRALIKLCDSRKVIGLTQESLFDWLGSASYHGKMVAMTKVVAGNLFRMLATCVSANVKEVDTSITAGIVDVLLSLIKKLFFSLGGSEDNQTAIDPWNAEKLTLLKQKEDGVRKAMENSLGDSLVFVRLLLSSDTMCQMLASWSWIGTLLKITGQTHADGTFIIESLQTRLLAVHLLGAILPCTEKNEKSRDLMSRVIKEMFQIIARTHWLALPASERQNCVKLLSDENFSDKDFEQPEESDITEEDSWPLTDEFSFDPQKCLCTTVKNKYILVHSSGGRGYGMLSYGITQGCYKWKFHILNETPGNEGTCVGVSRYPVEDFSHRSTSDMWLYRAYSGNLYHSGEYSHQLPSYSKGDVITCVLDFGEKTMSFAVNNDPLEVAFRDLDASRPLYPCVMYYSSNSGEQVKITNFQSLGSGQDLAVGDPICSTEHGTIAQACIQLLSDLHVSKSIKWYDVITDEVILALNQLPGILRTHNGSEKDESPNEDLTVYNLDPECRGRLLWDVWPALALISGVDGGLRNGGRCRVINTSRSGILLGMTHDGKLRVQWDDATETLVSNCSMYSIEPIPEPSFLMSDFPLLKPSVLSSICQLSGILNPASKKKIPVGNIEKELDQEIAEKMNDDYLDVADKSQTPNLVKESEEFLHIDSDKETEKDPTKSCEEDEWWKISANLIQTLALSTLENIFMSSRYIELVLPTQKPNKPFGTEDKEASEISKDKSSGSDTCKDDNQQDLKDVVRKVMLCVVKHAVKTGYHCNISEIDRAGSVLLKISANAILRDKLNLAFAPVYSEDVFAEKENFNSSQQSGSNTAESISSLAEDGSEQAIFSGMDFELFGIGMHPSMGPIYRGMHRRAQQGSARNHRNEDRISAEQRTHRTYLRLPRVPQYGTPFQQTALSESRSSTTSTQTAAEASAETSDDQPIVSANILQQLLEMGFWSQHIMQAVRESDYRNRQSGSDDDLARQVGVLASWMIDHPYNNDDDIFDGNSNEESPNNPPARNNQSEQSASAASSSEPNRTMSLLNQDDEQDLKNPFVVSSAGKKAKERMLDEVVSSNDLSSVISLLDDPDQPNITPAIKPDVPDPLGARSFMHDEDNASSLKCDQSLKDPDDSFLVNAIGLQSGTERLDFMEEIYTAAKILISRSIVARLIMILAVSPESHDVASSLKMLGLDDMRILLLLLKLAVNGVLSGDPANTCTGLHAYENHSTTEVDRSYVKYISGIISILAATDLNTFNTLVRSCRKELLAAAVGASSHDHSSVEFAVTKSCAALLAQPSVHYCDQEDRMKGFMQLIDALSACCLSAHLANETRTWALHHLITTMALHASSIQGHVKPDDGHGLPTCAMKTIRAHEGAVTDCMWHQRKKLLATMGEDHMLRTWSVSGKLSNTSGCQLERVCHFHSNGDDDAAALMRNGCWNANGKLFAASVEHVINIWPTSGSNPHVDMQPHLVTAMTWPSEPEAVEGGAGTGLDPLLIGLSNGQVAILDVFDISTFHKRELTHCSRKSVAVSSVAWFKEDRPFAIGFTDGKVLLAMRDHERAVTTIDACQAQVTRLIWDPTGEMLAVQASGSSTVRIWRSRGDSWHDDYSLKHDVPVTVVTWCPLLGKSHSPYLMIATGCENGKANTWTLPQPDSSGLTSELRSTSSETFTKFKPLDVRLSRSTSGMAEIDCEPSTVCHHVHTFTRNHGDRITRLAFNPAGLLLATGDVSGRISVWSLHDQSLLQSLENNGHVTSTTWLSEYLLVTSSSDAKHMNILSVPDSWIKKNQIVAKARQTLLHLGLDDFSQLTCFKTLLERLPQILRSQHGLEKVGLMSGDRLSFSPFLQNLAAICVGFDLSKTFCFASDLPPHHKIRDQAKMPFTDWSWLSNLDVTCQAIGSFTNRTKLKKEFFSDRTLEVSLVKDPLDNSLWPPSVDEQLVQWLEERPDDWQMSGKCDAYLFGASRHGQLADAPQDSLEPGLAPSFQAAQCIVCGQNCTFVVTTTGSIFSCGEGSYGRLGHGNSDDLPRLTVISSLQGFVVKQLASSAGSDGHSIALTESGEVFSWGDGDYGKLGHGNSDRQRRPRQIEALRGEEVTQVACGFKHSAVVTSDGKLFTFGYGDYGRLGHGNTTNKKLPEKVVALEAFQIGQVACGLNHTLALSQDGLVIWGFGDGDYGKLGLGNTSSKSTPTKIEALCGVEIKKLGCGAQFSAALTWDGRLFMFGQDRMCGNPENRQVGSHRPHVVGSLSTHNLVDVAVGSEHTIALTAKQLVFVWGSNADGQLGLGHTNAVQEPKLIEALSGKNIRQISAGRTHSAAWTTEPGSTRGHQLGTPDHIPQEYDLLSELSVPAVRSRMAVLKKFSEYVSGSWPLINLKPGGTDKFFSKFTAGSYGLLNGAIRPILFPRVCSLPLVRALGKTMIQGKNYGPQITVRRLSVRGKKCAPIFQQISHQILKQNAEDLRLPARAWKIKLVGEGADDAGGVFDDTITEMCQELQNGTVNLLIPTPNATSETGQYRDRFLLNPALATVDGAQAFRFLGILLGVAIRTKKPLDLHLAPIVWKLLAGMRASAGDIEETDELFVQMLHALRDIHSAGVDETNFNEIIPLETFKAQSWDGSFVSVVVGGDGIPLTFSNRNQYADQALEFRRHEMDRQIQWVREGISRIVPIPLFSLLTASRLEQLVCGMPYIDFSVLKTNARYRDTAEDSELITWMWQTLEEFNREERVLFLKFVSGRSRLPVSPADLPQRFQVLKIERPIDSLPTSQTCFFQLRLPPYSSQAAMAERLRYAIRHCRSIDMDNYMLLRNADDIVPNEPDM</sequence>
<evidence type="ECO:0000256" key="4">
    <source>
        <dbReference type="PROSITE-ProRule" id="PRU00221"/>
    </source>
</evidence>
<dbReference type="SMART" id="SM00449">
    <property type="entry name" value="SPRY"/>
    <property type="match status" value="1"/>
</dbReference>
<dbReference type="InterPro" id="IPR003877">
    <property type="entry name" value="SPRY_dom"/>
</dbReference>
<dbReference type="Gene3D" id="2.60.120.920">
    <property type="match status" value="1"/>
</dbReference>
<evidence type="ECO:0000256" key="5">
    <source>
        <dbReference type="PROSITE-ProRule" id="PRU00235"/>
    </source>
</evidence>
<feature type="repeat" description="RCC1" evidence="5">
    <location>
        <begin position="573"/>
        <end position="624"/>
    </location>
</feature>
<dbReference type="InterPro" id="IPR009091">
    <property type="entry name" value="RCC1/BLIP-II"/>
</dbReference>
<proteinExistence type="predicted"/>
<dbReference type="Gene3D" id="2.130.10.10">
    <property type="entry name" value="YVTN repeat-like/Quinoprotein amine dehydrogenase"/>
    <property type="match status" value="1"/>
</dbReference>
<dbReference type="SMART" id="SM00320">
    <property type="entry name" value="WD40"/>
    <property type="match status" value="7"/>
</dbReference>
<accession>A0ABP0FJL5</accession>
<feature type="repeat" description="RCC1" evidence="5">
    <location>
        <begin position="676"/>
        <end position="728"/>
    </location>
</feature>
<evidence type="ECO:0000256" key="6">
    <source>
        <dbReference type="SAM" id="MobiDB-lite"/>
    </source>
</evidence>
<feature type="repeat" description="RCC1" evidence="5">
    <location>
        <begin position="414"/>
        <end position="468"/>
    </location>
</feature>
<evidence type="ECO:0000256" key="2">
    <source>
        <dbReference type="ARBA" id="ARBA00022786"/>
    </source>
</evidence>
<feature type="region of interest" description="Disordered" evidence="6">
    <location>
        <begin position="2513"/>
        <end position="2541"/>
    </location>
</feature>
<feature type="repeat" description="RCC1" evidence="5">
    <location>
        <begin position="469"/>
        <end position="521"/>
    </location>
</feature>
<dbReference type="InterPro" id="IPR058923">
    <property type="entry name" value="RCC1-like_dom"/>
</dbReference>
<feature type="compositionally biased region" description="Low complexity" evidence="6">
    <location>
        <begin position="2514"/>
        <end position="2535"/>
    </location>
</feature>
<feature type="region of interest" description="Disordered" evidence="6">
    <location>
        <begin position="2322"/>
        <end position="2349"/>
    </location>
</feature>
<dbReference type="EMBL" id="CAWYQH010000068">
    <property type="protein sequence ID" value="CAK8679870.1"/>
    <property type="molecule type" value="Genomic_DNA"/>
</dbReference>
<dbReference type="PROSITE" id="PS50294">
    <property type="entry name" value="WD_REPEATS_REGION"/>
    <property type="match status" value="2"/>
</dbReference>
<evidence type="ECO:0000259" key="7">
    <source>
        <dbReference type="PROSITE" id="PS50188"/>
    </source>
</evidence>
<dbReference type="InterPro" id="IPR000569">
    <property type="entry name" value="HECT_dom"/>
</dbReference>
<keyword evidence="1" id="KW-0677">Repeat</keyword>
<evidence type="ECO:0000256" key="1">
    <source>
        <dbReference type="ARBA" id="ARBA00022737"/>
    </source>
</evidence>
<dbReference type="Gene3D" id="3.90.1750.10">
    <property type="entry name" value="Hect, E3 ligase catalytic domains"/>
    <property type="match status" value="1"/>
</dbReference>
<feature type="repeat" description="RCC1" evidence="5">
    <location>
        <begin position="3600"/>
        <end position="3654"/>
    </location>
</feature>
<dbReference type="PRINTS" id="PR00633">
    <property type="entry name" value="RCCNDNSATION"/>
</dbReference>
<dbReference type="Pfam" id="PF00622">
    <property type="entry name" value="SPRY"/>
    <property type="match status" value="1"/>
</dbReference>
<dbReference type="PANTHER" id="PTHR22872">
    <property type="entry name" value="BTK-BINDING PROTEIN-RELATED"/>
    <property type="match status" value="1"/>
</dbReference>
<feature type="compositionally biased region" description="Polar residues" evidence="6">
    <location>
        <begin position="1383"/>
        <end position="1427"/>
    </location>
</feature>
<feature type="repeat" description="RCC1" evidence="5">
    <location>
        <begin position="3758"/>
        <end position="3811"/>
    </location>
</feature>
<feature type="repeat" description="RCC1" evidence="5">
    <location>
        <begin position="3812"/>
        <end position="3863"/>
    </location>
</feature>
<dbReference type="Gene3D" id="3.30.2410.10">
    <property type="entry name" value="Hect, E3 ligase catalytic domain"/>
    <property type="match status" value="1"/>
</dbReference>
<name>A0ABP0FJL5_CLALP</name>
<evidence type="ECO:0000313" key="9">
    <source>
        <dbReference type="EMBL" id="CAK8679870.1"/>
    </source>
</evidence>
<feature type="compositionally biased region" description="Basic and acidic residues" evidence="6">
    <location>
        <begin position="1362"/>
        <end position="1381"/>
    </location>
</feature>
<dbReference type="Pfam" id="PF00400">
    <property type="entry name" value="WD40"/>
    <property type="match status" value="2"/>
</dbReference>
<dbReference type="CDD" id="cd00078">
    <property type="entry name" value="HECTc"/>
    <property type="match status" value="1"/>
</dbReference>
<dbReference type="InterPro" id="IPR043136">
    <property type="entry name" value="B30.2/SPRY_sf"/>
</dbReference>
<feature type="repeat" description="WD" evidence="4">
    <location>
        <begin position="3301"/>
        <end position="3342"/>
    </location>
</feature>